<dbReference type="SUPFAM" id="SSF57716">
    <property type="entry name" value="Glucocorticoid receptor-like (DNA-binding domain)"/>
    <property type="match status" value="3"/>
</dbReference>
<evidence type="ECO:0000256" key="4">
    <source>
        <dbReference type="ARBA" id="ARBA00022833"/>
    </source>
</evidence>
<dbReference type="InterPro" id="IPR001781">
    <property type="entry name" value="Znf_LIM"/>
</dbReference>
<dbReference type="GeneID" id="77802471"/>
<feature type="compositionally biased region" description="Polar residues" evidence="7">
    <location>
        <begin position="130"/>
        <end position="140"/>
    </location>
</feature>
<evidence type="ECO:0000256" key="2">
    <source>
        <dbReference type="ARBA" id="ARBA00022723"/>
    </source>
</evidence>
<name>A0ABY7CXC3_9BASI</name>
<feature type="compositionally biased region" description="Polar residues" evidence="7">
    <location>
        <begin position="181"/>
        <end position="190"/>
    </location>
</feature>
<evidence type="ECO:0000256" key="7">
    <source>
        <dbReference type="SAM" id="MobiDB-lite"/>
    </source>
</evidence>
<evidence type="ECO:0000313" key="9">
    <source>
        <dbReference type="EMBL" id="WAQ89954.1"/>
    </source>
</evidence>
<feature type="domain" description="LIM zinc-binding" evidence="8">
    <location>
        <begin position="250"/>
        <end position="309"/>
    </location>
</feature>
<feature type="compositionally biased region" description="Low complexity" evidence="7">
    <location>
        <begin position="223"/>
        <end position="236"/>
    </location>
</feature>
<dbReference type="PROSITE" id="PS00478">
    <property type="entry name" value="LIM_DOMAIN_1"/>
    <property type="match status" value="2"/>
</dbReference>
<keyword evidence="6" id="KW-0440">LIM domain</keyword>
<protein>
    <recommendedName>
        <fullName evidence="8">LIM zinc-binding domain-containing protein</fullName>
    </recommendedName>
</protein>
<organism evidence="9 10">
    <name type="scientific">Puccinia triticina</name>
    <dbReference type="NCBI Taxonomy" id="208348"/>
    <lineage>
        <taxon>Eukaryota</taxon>
        <taxon>Fungi</taxon>
        <taxon>Dikarya</taxon>
        <taxon>Basidiomycota</taxon>
        <taxon>Pucciniomycotina</taxon>
        <taxon>Pucciniomycetes</taxon>
        <taxon>Pucciniales</taxon>
        <taxon>Pucciniaceae</taxon>
        <taxon>Puccinia</taxon>
    </lineage>
</organism>
<reference evidence="9" key="1">
    <citation type="submission" date="2022-10" db="EMBL/GenBank/DDBJ databases">
        <title>Puccinia triticina Genome sequencing and assembly.</title>
        <authorList>
            <person name="Li C."/>
        </authorList>
    </citation>
    <scope>NUCLEOTIDE SEQUENCE</scope>
    <source>
        <strain evidence="9">Pt15</strain>
    </source>
</reference>
<accession>A0ABY7CXC3</accession>
<evidence type="ECO:0000256" key="5">
    <source>
        <dbReference type="ARBA" id="ARBA00023242"/>
    </source>
</evidence>
<evidence type="ECO:0000313" key="10">
    <source>
        <dbReference type="Proteomes" id="UP001164743"/>
    </source>
</evidence>
<evidence type="ECO:0000256" key="1">
    <source>
        <dbReference type="ARBA" id="ARBA00004123"/>
    </source>
</evidence>
<feature type="domain" description="LIM zinc-binding" evidence="8">
    <location>
        <begin position="15"/>
        <end position="76"/>
    </location>
</feature>
<keyword evidence="3" id="KW-0677">Repeat</keyword>
<sequence>MRSSQGGDGPGILAAKCPSCLKSVYAAEQALGPGATPYHKSCLRCTHCHKVLDPFSILEHGYDPYCKICHSKAFGTKGVGFGNAVVAEYAPRTPSNPASPTHLPPPSPIIPSASNSTREEAEEEERTRAWSPQQRVQPHTPSQPAPPELSPACSGADEQDFEPPSLSSLQIIVTPRPKPSASPSATSLSNAPAGPPSPHQASLKYPLTPPPKPPKPVLPYPPARAASSSPYNPRPAPAFTRPAFGIDGPQRCPACSQTVYHAEQVLAIGKKWHKRCLRCAVCSKALDSNFSERAGKPYCTKCYDVHFGTGAHGFVLRAGFAAK</sequence>
<proteinExistence type="predicted"/>
<keyword evidence="10" id="KW-1185">Reference proteome</keyword>
<dbReference type="Gene3D" id="2.10.110.10">
    <property type="entry name" value="Cysteine Rich Protein"/>
    <property type="match status" value="2"/>
</dbReference>
<comment type="subcellular location">
    <subcellularLocation>
        <location evidence="1">Nucleus</location>
    </subcellularLocation>
</comment>
<dbReference type="CDD" id="cd09326">
    <property type="entry name" value="LIM_CRP_like"/>
    <property type="match status" value="2"/>
</dbReference>
<dbReference type="PANTHER" id="PTHR24215">
    <property type="entry name" value="RHO-GTPASE-ACTIVATING PROTEIN LRG1"/>
    <property type="match status" value="1"/>
</dbReference>
<dbReference type="PROSITE" id="PS50023">
    <property type="entry name" value="LIM_DOMAIN_2"/>
    <property type="match status" value="2"/>
</dbReference>
<dbReference type="RefSeq" id="XP_053025509.1">
    <property type="nucleotide sequence ID" value="XM_053161576.1"/>
</dbReference>
<evidence type="ECO:0000256" key="3">
    <source>
        <dbReference type="ARBA" id="ARBA00022737"/>
    </source>
</evidence>
<keyword evidence="2 6" id="KW-0479">Metal-binding</keyword>
<gene>
    <name evidence="9" type="ORF">PtA15_11A646</name>
</gene>
<feature type="region of interest" description="Disordered" evidence="7">
    <location>
        <begin position="92"/>
        <end position="236"/>
    </location>
</feature>
<keyword evidence="4 6" id="KW-0862">Zinc</keyword>
<evidence type="ECO:0000259" key="8">
    <source>
        <dbReference type="PROSITE" id="PS50023"/>
    </source>
</evidence>
<dbReference type="Proteomes" id="UP001164743">
    <property type="component" value="Chromosome 11A"/>
</dbReference>
<dbReference type="PANTHER" id="PTHR24215:SF35">
    <property type="entry name" value="MUSCLE LIM PROTEIN MLP84B"/>
    <property type="match status" value="1"/>
</dbReference>
<dbReference type="EMBL" id="CP110431">
    <property type="protein sequence ID" value="WAQ89954.1"/>
    <property type="molecule type" value="Genomic_DNA"/>
</dbReference>
<dbReference type="Pfam" id="PF00412">
    <property type="entry name" value="LIM"/>
    <property type="match status" value="2"/>
</dbReference>
<keyword evidence="5" id="KW-0539">Nucleus</keyword>
<dbReference type="SMART" id="SM00132">
    <property type="entry name" value="LIM"/>
    <property type="match status" value="2"/>
</dbReference>
<feature type="compositionally biased region" description="Pro residues" evidence="7">
    <location>
        <begin position="207"/>
        <end position="222"/>
    </location>
</feature>
<evidence type="ECO:0000256" key="6">
    <source>
        <dbReference type="PROSITE-ProRule" id="PRU00125"/>
    </source>
</evidence>